<gene>
    <name evidence="3" type="primary">LOC103358514</name>
</gene>
<organism evidence="2 3">
    <name type="scientific">Stegastes partitus</name>
    <name type="common">bicolor damselfish</name>
    <dbReference type="NCBI Taxonomy" id="144197"/>
    <lineage>
        <taxon>Eukaryota</taxon>
        <taxon>Metazoa</taxon>
        <taxon>Chordata</taxon>
        <taxon>Craniata</taxon>
        <taxon>Vertebrata</taxon>
        <taxon>Euteleostomi</taxon>
        <taxon>Actinopterygii</taxon>
        <taxon>Neopterygii</taxon>
        <taxon>Teleostei</taxon>
        <taxon>Neoteleostei</taxon>
        <taxon>Acanthomorphata</taxon>
        <taxon>Ovalentaria</taxon>
        <taxon>Pomacentridae</taxon>
        <taxon>Stegastes</taxon>
    </lineage>
</organism>
<dbReference type="InterPro" id="IPR003961">
    <property type="entry name" value="FN3_dom"/>
</dbReference>
<reference evidence="3" key="1">
    <citation type="submission" date="2025-08" db="UniProtKB">
        <authorList>
            <consortium name="RefSeq"/>
        </authorList>
    </citation>
    <scope>IDENTIFICATION</scope>
</reference>
<dbReference type="GeneID" id="103358514"/>
<dbReference type="RefSeq" id="XP_008281735.1">
    <property type="nucleotide sequence ID" value="XM_008283513.1"/>
</dbReference>
<dbReference type="InterPro" id="IPR036116">
    <property type="entry name" value="FN3_sf"/>
</dbReference>
<dbReference type="InterPro" id="IPR013783">
    <property type="entry name" value="Ig-like_fold"/>
</dbReference>
<dbReference type="Pfam" id="PF00041">
    <property type="entry name" value="fn3"/>
    <property type="match status" value="2"/>
</dbReference>
<dbReference type="CDD" id="cd00063">
    <property type="entry name" value="FN3"/>
    <property type="match status" value="2"/>
</dbReference>
<dbReference type="SUPFAM" id="SSF49265">
    <property type="entry name" value="Fibronectin type III"/>
    <property type="match status" value="1"/>
</dbReference>
<accession>A0A9Y4JSS7</accession>
<sequence length="303" mass="33650">MLHHRDLIPFALSNITGKCFSCISAPSTAPQFLKTRKLSDYKVELSWQPPLEANSDILFYIVRVWNETFELEQNVTGTSVVINVDSESRYNASVSSWTRLGDGGVLIHISFTTTAAEPFDPPQNVTLVNVTASSVTLMWYPPTEPNGIIVHFTIYYSYNNSVAEKRVPVSDLPARASPDSPFVYTLTGLIGGYEHTLWMTSNTIQGDGGVQSEPLTVFLPEDAAPLSARLRTSRAPCLSCTAKPSRGSLPWAQTPTHTWPPHTYSFILWISRVLSPISPSSLPTFFFFLLCVPFPEELSRWTG</sequence>
<evidence type="ECO:0000259" key="1">
    <source>
        <dbReference type="PROSITE" id="PS50853"/>
    </source>
</evidence>
<dbReference type="Proteomes" id="UP000694891">
    <property type="component" value="Unplaced"/>
</dbReference>
<feature type="domain" description="Fibronectin type-III" evidence="1">
    <location>
        <begin position="121"/>
        <end position="222"/>
    </location>
</feature>
<feature type="domain" description="Fibronectin type-III" evidence="1">
    <location>
        <begin position="29"/>
        <end position="118"/>
    </location>
</feature>
<dbReference type="Gene3D" id="2.60.40.10">
    <property type="entry name" value="Immunoglobulins"/>
    <property type="match status" value="2"/>
</dbReference>
<dbReference type="PANTHER" id="PTHR46957">
    <property type="entry name" value="CYTOKINE RECEPTOR"/>
    <property type="match status" value="1"/>
</dbReference>
<dbReference type="PANTHER" id="PTHR46957:SF1">
    <property type="entry name" value="PHOSPHATIDYLINOSITOL PHOSPHATASE PTPRQ"/>
    <property type="match status" value="1"/>
</dbReference>
<protein>
    <submittedName>
        <fullName evidence="3">Phosphatidylinositol phosphatase PTPRQ-like</fullName>
    </submittedName>
</protein>
<evidence type="ECO:0000313" key="3">
    <source>
        <dbReference type="RefSeq" id="XP_008281735.1"/>
    </source>
</evidence>
<proteinExistence type="predicted"/>
<dbReference type="InterPro" id="IPR050713">
    <property type="entry name" value="RTP_Phos/Ushers"/>
</dbReference>
<name>A0A9Y4JSS7_9TELE</name>
<dbReference type="AlphaFoldDB" id="A0A9Y4JSS7"/>
<evidence type="ECO:0000313" key="2">
    <source>
        <dbReference type="Proteomes" id="UP000694891"/>
    </source>
</evidence>
<dbReference type="GO" id="GO:0043235">
    <property type="term" value="C:receptor complex"/>
    <property type="evidence" value="ECO:0007669"/>
    <property type="project" value="TreeGrafter"/>
</dbReference>
<keyword evidence="2" id="KW-1185">Reference proteome</keyword>
<dbReference type="PROSITE" id="PS50853">
    <property type="entry name" value="FN3"/>
    <property type="match status" value="2"/>
</dbReference>
<dbReference type="SMART" id="SM00060">
    <property type="entry name" value="FN3"/>
    <property type="match status" value="2"/>
</dbReference>